<evidence type="ECO:0000313" key="2">
    <source>
        <dbReference type="EMBL" id="KAK3259803.1"/>
    </source>
</evidence>
<comment type="caution">
    <text evidence="2">The sequence shown here is derived from an EMBL/GenBank/DDBJ whole genome shotgun (WGS) entry which is preliminary data.</text>
</comment>
<evidence type="ECO:0000256" key="1">
    <source>
        <dbReference type="SAM" id="MobiDB-lite"/>
    </source>
</evidence>
<organism evidence="2 3">
    <name type="scientific">Cymbomonas tetramitiformis</name>
    <dbReference type="NCBI Taxonomy" id="36881"/>
    <lineage>
        <taxon>Eukaryota</taxon>
        <taxon>Viridiplantae</taxon>
        <taxon>Chlorophyta</taxon>
        <taxon>Pyramimonadophyceae</taxon>
        <taxon>Pyramimonadales</taxon>
        <taxon>Pyramimonadaceae</taxon>
        <taxon>Cymbomonas</taxon>
    </lineage>
</organism>
<proteinExistence type="predicted"/>
<evidence type="ECO:0000313" key="3">
    <source>
        <dbReference type="Proteomes" id="UP001190700"/>
    </source>
</evidence>
<dbReference type="AlphaFoldDB" id="A0AAE0KT69"/>
<dbReference type="EMBL" id="LGRX02018455">
    <property type="protein sequence ID" value="KAK3259803.1"/>
    <property type="molecule type" value="Genomic_DNA"/>
</dbReference>
<accession>A0AAE0KT69</accession>
<keyword evidence="3" id="KW-1185">Reference proteome</keyword>
<dbReference type="Proteomes" id="UP001190700">
    <property type="component" value="Unassembled WGS sequence"/>
</dbReference>
<reference evidence="2 3" key="1">
    <citation type="journal article" date="2015" name="Genome Biol. Evol.">
        <title>Comparative Genomics of a Bacterivorous Green Alga Reveals Evolutionary Causalities and Consequences of Phago-Mixotrophic Mode of Nutrition.</title>
        <authorList>
            <person name="Burns J.A."/>
            <person name="Paasch A."/>
            <person name="Narechania A."/>
            <person name="Kim E."/>
        </authorList>
    </citation>
    <scope>NUCLEOTIDE SEQUENCE [LARGE SCALE GENOMIC DNA]</scope>
    <source>
        <strain evidence="2 3">PLY_AMNH</strain>
    </source>
</reference>
<name>A0AAE0KT69_9CHLO</name>
<protein>
    <submittedName>
        <fullName evidence="2">Uncharacterized protein</fullName>
    </submittedName>
</protein>
<sequence length="85" mass="8729">MTHAGLLEGQEPSGDDHLLIRSVAGGQDQKGALPSITYHGATGESAEGQELFWMLKGIATLQAAPAAEPAEARSDAPATRSGDKS</sequence>
<feature type="region of interest" description="Disordered" evidence="1">
    <location>
        <begin position="1"/>
        <end position="41"/>
    </location>
</feature>
<gene>
    <name evidence="2" type="ORF">CYMTET_31221</name>
</gene>
<feature type="region of interest" description="Disordered" evidence="1">
    <location>
        <begin position="63"/>
        <end position="85"/>
    </location>
</feature>